<organism evidence="16 17">
    <name type="scientific">Cirrhinus molitorella</name>
    <name type="common">mud carp</name>
    <dbReference type="NCBI Taxonomy" id="172907"/>
    <lineage>
        <taxon>Eukaryota</taxon>
        <taxon>Metazoa</taxon>
        <taxon>Chordata</taxon>
        <taxon>Craniata</taxon>
        <taxon>Vertebrata</taxon>
        <taxon>Euteleostomi</taxon>
        <taxon>Actinopterygii</taxon>
        <taxon>Neopterygii</taxon>
        <taxon>Teleostei</taxon>
        <taxon>Ostariophysi</taxon>
        <taxon>Cypriniformes</taxon>
        <taxon>Cyprinidae</taxon>
        <taxon>Labeoninae</taxon>
        <taxon>Labeonini</taxon>
        <taxon>Cirrhinus</taxon>
    </lineage>
</organism>
<keyword evidence="3" id="KW-0479">Metal-binding</keyword>
<dbReference type="GO" id="GO:0005634">
    <property type="term" value="C:nucleus"/>
    <property type="evidence" value="ECO:0007669"/>
    <property type="project" value="UniProtKB-SubCell"/>
</dbReference>
<dbReference type="SMART" id="SM00225">
    <property type="entry name" value="BTB"/>
    <property type="match status" value="1"/>
</dbReference>
<feature type="compositionally biased region" description="Low complexity" evidence="13">
    <location>
        <begin position="469"/>
        <end position="480"/>
    </location>
</feature>
<dbReference type="PANTHER" id="PTHR24394:SF18">
    <property type="entry name" value="ZINC FINGER AND BTB DOMAIN-CONTAINING PROTEIN 18"/>
    <property type="match status" value="1"/>
</dbReference>
<feature type="region of interest" description="Disordered" evidence="13">
    <location>
        <begin position="383"/>
        <end position="493"/>
    </location>
</feature>
<evidence type="ECO:0000256" key="3">
    <source>
        <dbReference type="ARBA" id="ARBA00022723"/>
    </source>
</evidence>
<dbReference type="EMBL" id="JAUYZG010000010">
    <property type="protein sequence ID" value="KAK2896602.1"/>
    <property type="molecule type" value="Genomic_DNA"/>
</dbReference>
<keyword evidence="5 12" id="KW-0863">Zinc-finger</keyword>
<protein>
    <recommendedName>
        <fullName evidence="18">Zinc finger and BTB domain-containing protein 18</fullName>
    </recommendedName>
</protein>
<dbReference type="FunFam" id="3.30.160.60:FF:000646">
    <property type="entry name" value="Myeloid zinc finger 1"/>
    <property type="match status" value="1"/>
</dbReference>
<evidence type="ECO:0000256" key="2">
    <source>
        <dbReference type="ARBA" id="ARBA00022491"/>
    </source>
</evidence>
<evidence type="ECO:0000256" key="5">
    <source>
        <dbReference type="ARBA" id="ARBA00022771"/>
    </source>
</evidence>
<dbReference type="GO" id="GO:0000981">
    <property type="term" value="F:DNA-binding transcription factor activity, RNA polymerase II-specific"/>
    <property type="evidence" value="ECO:0007669"/>
    <property type="project" value="TreeGrafter"/>
</dbReference>
<feature type="compositionally biased region" description="Basic and acidic residues" evidence="13">
    <location>
        <begin position="383"/>
        <end position="404"/>
    </location>
</feature>
<evidence type="ECO:0000313" key="16">
    <source>
        <dbReference type="EMBL" id="KAK2896602.1"/>
    </source>
</evidence>
<reference evidence="16" key="1">
    <citation type="submission" date="2023-08" db="EMBL/GenBank/DDBJ databases">
        <title>Chromosome-level Genome Assembly of mud carp (Cirrhinus molitorella).</title>
        <authorList>
            <person name="Liu H."/>
        </authorList>
    </citation>
    <scope>NUCLEOTIDE SEQUENCE</scope>
    <source>
        <strain evidence="16">Prfri</strain>
        <tissue evidence="16">Muscle</tissue>
    </source>
</reference>
<evidence type="ECO:0000256" key="12">
    <source>
        <dbReference type="PROSITE-ProRule" id="PRU00042"/>
    </source>
</evidence>
<dbReference type="PROSITE" id="PS00028">
    <property type="entry name" value="ZINC_FINGER_C2H2_1"/>
    <property type="match status" value="4"/>
</dbReference>
<feature type="region of interest" description="Disordered" evidence="13">
    <location>
        <begin position="124"/>
        <end position="175"/>
    </location>
</feature>
<dbReference type="CDD" id="cd18324">
    <property type="entry name" value="BTB_POZ_ZBTB18_RP58"/>
    <property type="match status" value="1"/>
</dbReference>
<dbReference type="Pfam" id="PF00651">
    <property type="entry name" value="BTB"/>
    <property type="match status" value="1"/>
</dbReference>
<dbReference type="FunFam" id="3.30.160.60:FF:000114">
    <property type="entry name" value="Zinc finger and BTB domain-containing protein 18"/>
    <property type="match status" value="1"/>
</dbReference>
<dbReference type="AlphaFoldDB" id="A0AA88TP88"/>
<keyword evidence="6" id="KW-0862">Zinc</keyword>
<feature type="domain" description="BTB" evidence="14">
    <location>
        <begin position="285"/>
        <end position="352"/>
    </location>
</feature>
<evidence type="ECO:0000256" key="8">
    <source>
        <dbReference type="ARBA" id="ARBA00023125"/>
    </source>
</evidence>
<dbReference type="PROSITE" id="PS50157">
    <property type="entry name" value="ZINC_FINGER_C2H2_2"/>
    <property type="match status" value="4"/>
</dbReference>
<name>A0AA88TP88_9TELE</name>
<feature type="domain" description="C2H2-type" evidence="15">
    <location>
        <begin position="686"/>
        <end position="713"/>
    </location>
</feature>
<dbReference type="Gene3D" id="3.30.160.60">
    <property type="entry name" value="Classic Zinc Finger"/>
    <property type="match status" value="3"/>
</dbReference>
<dbReference type="InterPro" id="IPR036236">
    <property type="entry name" value="Znf_C2H2_sf"/>
</dbReference>
<proteinExistence type="inferred from homology"/>
<keyword evidence="4" id="KW-0677">Repeat</keyword>
<dbReference type="GO" id="GO:0003677">
    <property type="term" value="F:DNA binding"/>
    <property type="evidence" value="ECO:0007669"/>
    <property type="project" value="UniProtKB-KW"/>
</dbReference>
<dbReference type="SMART" id="SM00355">
    <property type="entry name" value="ZnF_C2H2"/>
    <property type="match status" value="4"/>
</dbReference>
<evidence type="ECO:0000313" key="17">
    <source>
        <dbReference type="Proteomes" id="UP001187343"/>
    </source>
</evidence>
<evidence type="ECO:0000256" key="1">
    <source>
        <dbReference type="ARBA" id="ARBA00004123"/>
    </source>
</evidence>
<comment type="similarity">
    <text evidence="11">Belongs to the krueppel C2H2-type zinc-finger protein family. ZBTB18 subfamily.</text>
</comment>
<keyword evidence="17" id="KW-1185">Reference proteome</keyword>
<dbReference type="PROSITE" id="PS50097">
    <property type="entry name" value="BTB"/>
    <property type="match status" value="1"/>
</dbReference>
<evidence type="ECO:0000259" key="14">
    <source>
        <dbReference type="PROSITE" id="PS50097"/>
    </source>
</evidence>
<keyword evidence="9" id="KW-0804">Transcription</keyword>
<feature type="domain" description="C2H2-type" evidence="15">
    <location>
        <begin position="646"/>
        <end position="673"/>
    </location>
</feature>
<dbReference type="Pfam" id="PF00096">
    <property type="entry name" value="zf-C2H2"/>
    <property type="match status" value="3"/>
</dbReference>
<evidence type="ECO:0000256" key="11">
    <source>
        <dbReference type="ARBA" id="ARBA00038422"/>
    </source>
</evidence>
<dbReference type="FunFam" id="3.30.710.10:FF:000021">
    <property type="entry name" value="Zinc finger and BTB domain-containing protein 18"/>
    <property type="match status" value="1"/>
</dbReference>
<dbReference type="Pfam" id="PF13894">
    <property type="entry name" value="zf-C2H2_4"/>
    <property type="match status" value="1"/>
</dbReference>
<evidence type="ECO:0000256" key="7">
    <source>
        <dbReference type="ARBA" id="ARBA00023015"/>
    </source>
</evidence>
<dbReference type="Gene3D" id="3.30.710.10">
    <property type="entry name" value="Potassium Channel Kv1.1, Chain A"/>
    <property type="match status" value="1"/>
</dbReference>
<evidence type="ECO:0000256" key="10">
    <source>
        <dbReference type="ARBA" id="ARBA00023242"/>
    </source>
</evidence>
<feature type="region of interest" description="Disordered" evidence="13">
    <location>
        <begin position="596"/>
        <end position="615"/>
    </location>
</feature>
<evidence type="ECO:0000256" key="4">
    <source>
        <dbReference type="ARBA" id="ARBA00022737"/>
    </source>
</evidence>
<accession>A0AA88TP88</accession>
<evidence type="ECO:0000259" key="15">
    <source>
        <dbReference type="PROSITE" id="PS50157"/>
    </source>
</evidence>
<sequence>MGISGRMFPHLKQIKLSCTPLTVATAALPDLMCPLCLQLSLSSSRAAYEELQRPLTWTDMKATMDKSPELLCRPKNFSGFSWQTALSSIGKGQCEVGTERVREGGAIRLAQSWPLLSDGHLDSKLVNGASKPKGSQPSPLPAKQELPRICVPPTPGKHPPTGLREGESNPDAAPPEALGVLWERTAVPLPNKRAASETVSLRSAGGSCSAPVLHRCSARDYSTHVTLRNVPRSARCASLLEEPVHGGSRKTLDLVVCYEDSMEFPDHSRHLLQCLSEQRHQGFLCDSTVLVGDAQFRAHRAVLASCSMYFHLFYKDQLDKRDIVHLNSDIVTAPAFALLLEFMYEGKLQFKSLPVEDVLAAASYLHMYDIVKVCKKKLKQKATAEADSTKREEDASSCSDKVESFSEGGSTGRPATADLLQSDDEDMENKRDSPQEPGSMWMRLPSDRTASPTTSPREAETHGPDAGKSPAGSPSSSTGSRSRRSAVSRRVSADTDCVLDLSVKSGLGGGPGETMAGNPYFCSSVTPDSLQSALVQVKVEKDTGSDDDELVSGDYEMEHSGVKEPPSTNGTHLSLVAQRRLGLEAHLSALREASLASELERDDKGGDDDTDVLGGDSERAQEAAGVENSLLPYVSSMLGAPHTQIFMCPLCNKVFPSPHILQIHLSTHFREQEGVRAKPAGDVNVPTCSICGKTFSCMYTLKRHERTHSGEKPYTCTTCGKSFQYSHNLSRHAVVHTREKPHACKWCERRFTQSGDLYRHIRKFHCELVNSLSVKSEALNLPTVRDWALEDSSQELWK</sequence>
<evidence type="ECO:0008006" key="18">
    <source>
        <dbReference type="Google" id="ProtNLM"/>
    </source>
</evidence>
<dbReference type="Proteomes" id="UP001187343">
    <property type="component" value="Unassembled WGS sequence"/>
</dbReference>
<dbReference type="FunFam" id="3.30.160.60:FF:000892">
    <property type="entry name" value="zinc finger and BTB domain-containing protein 3"/>
    <property type="match status" value="1"/>
</dbReference>
<dbReference type="InterPro" id="IPR011333">
    <property type="entry name" value="SKP1/BTB/POZ_sf"/>
</dbReference>
<feature type="domain" description="C2H2-type" evidence="15">
    <location>
        <begin position="742"/>
        <end position="765"/>
    </location>
</feature>
<keyword evidence="2" id="KW-0678">Repressor</keyword>
<dbReference type="PANTHER" id="PTHR24394">
    <property type="entry name" value="ZINC FINGER PROTEIN"/>
    <property type="match status" value="1"/>
</dbReference>
<comment type="caution">
    <text evidence="16">The sequence shown here is derived from an EMBL/GenBank/DDBJ whole genome shotgun (WGS) entry which is preliminary data.</text>
</comment>
<keyword evidence="8" id="KW-0238">DNA-binding</keyword>
<dbReference type="GO" id="GO:0008270">
    <property type="term" value="F:zinc ion binding"/>
    <property type="evidence" value="ECO:0007669"/>
    <property type="project" value="UniProtKB-KW"/>
</dbReference>
<keyword evidence="10" id="KW-0539">Nucleus</keyword>
<dbReference type="SUPFAM" id="SSF57667">
    <property type="entry name" value="beta-beta-alpha zinc fingers"/>
    <property type="match status" value="2"/>
</dbReference>
<feature type="domain" description="C2H2-type" evidence="15">
    <location>
        <begin position="714"/>
        <end position="741"/>
    </location>
</feature>
<gene>
    <name evidence="16" type="ORF">Q8A67_011090</name>
</gene>
<evidence type="ECO:0000256" key="6">
    <source>
        <dbReference type="ARBA" id="ARBA00022833"/>
    </source>
</evidence>
<dbReference type="InterPro" id="IPR000210">
    <property type="entry name" value="BTB/POZ_dom"/>
</dbReference>
<comment type="subcellular location">
    <subcellularLocation>
        <location evidence="1">Nucleus</location>
    </subcellularLocation>
</comment>
<dbReference type="InterPro" id="IPR013087">
    <property type="entry name" value="Znf_C2H2_type"/>
</dbReference>
<evidence type="ECO:0000256" key="9">
    <source>
        <dbReference type="ARBA" id="ARBA00023163"/>
    </source>
</evidence>
<keyword evidence="7" id="KW-0805">Transcription regulation</keyword>
<evidence type="ECO:0000256" key="13">
    <source>
        <dbReference type="SAM" id="MobiDB-lite"/>
    </source>
</evidence>
<dbReference type="SUPFAM" id="SSF54695">
    <property type="entry name" value="POZ domain"/>
    <property type="match status" value="1"/>
</dbReference>